<protein>
    <submittedName>
        <fullName evidence="10">Transmembrane transporter</fullName>
    </submittedName>
</protein>
<evidence type="ECO:0000256" key="3">
    <source>
        <dbReference type="ARBA" id="ARBA00022475"/>
    </source>
</evidence>
<accession>A0A379UTT7</accession>
<dbReference type="PANTHER" id="PTHR23517">
    <property type="entry name" value="RESISTANCE PROTEIN MDTM, PUTATIVE-RELATED-RELATED"/>
    <property type="match status" value="1"/>
</dbReference>
<dbReference type="AlphaFoldDB" id="A0A379UTT7"/>
<keyword evidence="4" id="KW-0997">Cell inner membrane</keyword>
<evidence type="ECO:0000256" key="2">
    <source>
        <dbReference type="ARBA" id="ARBA00022448"/>
    </source>
</evidence>
<evidence type="ECO:0000313" key="11">
    <source>
        <dbReference type="Proteomes" id="UP000255534"/>
    </source>
</evidence>
<dbReference type="InterPro" id="IPR020846">
    <property type="entry name" value="MFS_dom"/>
</dbReference>
<feature type="domain" description="Major facilitator superfamily (MFS) profile" evidence="9">
    <location>
        <begin position="1"/>
        <end position="140"/>
    </location>
</feature>
<dbReference type="Proteomes" id="UP000255534">
    <property type="component" value="Unassembled WGS sequence"/>
</dbReference>
<evidence type="ECO:0000256" key="5">
    <source>
        <dbReference type="ARBA" id="ARBA00022692"/>
    </source>
</evidence>
<keyword evidence="6 8" id="KW-1133">Transmembrane helix</keyword>
<comment type="subcellular location">
    <subcellularLocation>
        <location evidence="1">Cell inner membrane</location>
        <topology evidence="1">Multi-pass membrane protein</topology>
    </subcellularLocation>
</comment>
<evidence type="ECO:0000256" key="6">
    <source>
        <dbReference type="ARBA" id="ARBA00022989"/>
    </source>
</evidence>
<dbReference type="GO" id="GO:0005886">
    <property type="term" value="C:plasma membrane"/>
    <property type="evidence" value="ECO:0007669"/>
    <property type="project" value="UniProtKB-SubCell"/>
</dbReference>
<keyword evidence="3" id="KW-1003">Cell membrane</keyword>
<dbReference type="GO" id="GO:0022857">
    <property type="term" value="F:transmembrane transporter activity"/>
    <property type="evidence" value="ECO:0007669"/>
    <property type="project" value="InterPro"/>
</dbReference>
<dbReference type="InterPro" id="IPR011701">
    <property type="entry name" value="MFS"/>
</dbReference>
<evidence type="ECO:0000256" key="4">
    <source>
        <dbReference type="ARBA" id="ARBA00022519"/>
    </source>
</evidence>
<keyword evidence="2" id="KW-0813">Transport</keyword>
<gene>
    <name evidence="10" type="primary">yfcJ_1</name>
    <name evidence="10" type="ORF">NCTC5798_02477</name>
</gene>
<evidence type="ECO:0000259" key="9">
    <source>
        <dbReference type="PROSITE" id="PS50850"/>
    </source>
</evidence>
<dbReference type="EMBL" id="UGXK01000001">
    <property type="protein sequence ID" value="SUG71327.1"/>
    <property type="molecule type" value="Genomic_DNA"/>
</dbReference>
<dbReference type="Gene3D" id="1.20.1250.20">
    <property type="entry name" value="MFS general substrate transporter like domains"/>
    <property type="match status" value="1"/>
</dbReference>
<dbReference type="Pfam" id="PF07690">
    <property type="entry name" value="MFS_1"/>
    <property type="match status" value="1"/>
</dbReference>
<evidence type="ECO:0000256" key="7">
    <source>
        <dbReference type="ARBA" id="ARBA00023136"/>
    </source>
</evidence>
<evidence type="ECO:0000313" key="10">
    <source>
        <dbReference type="EMBL" id="SUG71327.1"/>
    </source>
</evidence>
<evidence type="ECO:0000256" key="8">
    <source>
        <dbReference type="SAM" id="Phobius"/>
    </source>
</evidence>
<dbReference type="InterPro" id="IPR036259">
    <property type="entry name" value="MFS_trans_sf"/>
</dbReference>
<dbReference type="PROSITE" id="PS50850">
    <property type="entry name" value="MFS"/>
    <property type="match status" value="1"/>
</dbReference>
<reference evidence="10 11" key="1">
    <citation type="submission" date="2018-06" db="EMBL/GenBank/DDBJ databases">
        <authorList>
            <consortium name="Pathogen Informatics"/>
            <person name="Doyle S."/>
        </authorList>
    </citation>
    <scope>NUCLEOTIDE SEQUENCE [LARGE SCALE GENOMIC DNA]</scope>
    <source>
        <strain evidence="10 11">NCTC5798</strain>
    </source>
</reference>
<evidence type="ECO:0000256" key="1">
    <source>
        <dbReference type="ARBA" id="ARBA00004429"/>
    </source>
</evidence>
<feature type="transmembrane region" description="Helical" evidence="8">
    <location>
        <begin position="39"/>
        <end position="59"/>
    </location>
</feature>
<dbReference type="SUPFAM" id="SSF103473">
    <property type="entry name" value="MFS general substrate transporter"/>
    <property type="match status" value="1"/>
</dbReference>
<feature type="transmembrane region" description="Helical" evidence="8">
    <location>
        <begin position="12"/>
        <end position="33"/>
    </location>
</feature>
<sequence length="140" mass="15125">MRILFGWMPDRFGGVKVAVVSLLVETAGLLLLWLAPTAWIALVGAALTGAGCSLIFPALGVEVVKRVPAQVRGTALGGYAAFQDISYGVTRPAGGHAGHVMRLSFRIPRGSDLRCGWHPGDDIIVPAWLRNQPEKRQYNY</sequence>
<name>A0A379UTT7_SALET</name>
<proteinExistence type="predicted"/>
<organism evidence="10 11">
    <name type="scientific">Salmonella enterica I</name>
    <dbReference type="NCBI Taxonomy" id="59201"/>
    <lineage>
        <taxon>Bacteria</taxon>
        <taxon>Pseudomonadati</taxon>
        <taxon>Pseudomonadota</taxon>
        <taxon>Gammaproteobacteria</taxon>
        <taxon>Enterobacterales</taxon>
        <taxon>Enterobacteriaceae</taxon>
        <taxon>Salmonella</taxon>
    </lineage>
</organism>
<keyword evidence="5 8" id="KW-0812">Transmembrane</keyword>
<dbReference type="PANTHER" id="PTHR23517:SF1">
    <property type="match status" value="1"/>
</dbReference>
<keyword evidence="7 8" id="KW-0472">Membrane</keyword>
<dbReference type="InterPro" id="IPR050171">
    <property type="entry name" value="MFS_Transporters"/>
</dbReference>